<keyword evidence="1" id="KW-0812">Transmembrane</keyword>
<dbReference type="PANTHER" id="PTHR40465:SF1">
    <property type="entry name" value="DUF6534 DOMAIN-CONTAINING PROTEIN"/>
    <property type="match status" value="1"/>
</dbReference>
<feature type="transmembrane region" description="Helical" evidence="1">
    <location>
        <begin position="132"/>
        <end position="155"/>
    </location>
</feature>
<evidence type="ECO:0000259" key="2">
    <source>
        <dbReference type="Pfam" id="PF20152"/>
    </source>
</evidence>
<reference evidence="4" key="1">
    <citation type="journal article" date="2017" name="Nat. Ecol. Evol.">
        <title>Genome expansion and lineage-specific genetic innovations in the forest pathogenic fungi Armillaria.</title>
        <authorList>
            <person name="Sipos G."/>
            <person name="Prasanna A.N."/>
            <person name="Walter M.C."/>
            <person name="O'Connor E."/>
            <person name="Balint B."/>
            <person name="Krizsan K."/>
            <person name="Kiss B."/>
            <person name="Hess J."/>
            <person name="Varga T."/>
            <person name="Slot J."/>
            <person name="Riley R."/>
            <person name="Boka B."/>
            <person name="Rigling D."/>
            <person name="Barry K."/>
            <person name="Lee J."/>
            <person name="Mihaltcheva S."/>
            <person name="LaButti K."/>
            <person name="Lipzen A."/>
            <person name="Waldron R."/>
            <person name="Moloney N.M."/>
            <person name="Sperisen C."/>
            <person name="Kredics L."/>
            <person name="Vagvoelgyi C."/>
            <person name="Patrignani A."/>
            <person name="Fitzpatrick D."/>
            <person name="Nagy I."/>
            <person name="Doyle S."/>
            <person name="Anderson J.B."/>
            <person name="Grigoriev I.V."/>
            <person name="Gueldener U."/>
            <person name="Muensterkoetter M."/>
            <person name="Nagy L.G."/>
        </authorList>
    </citation>
    <scope>NUCLEOTIDE SEQUENCE [LARGE SCALE GENOMIC DNA]</scope>
    <source>
        <strain evidence="4">Ar21-2</strain>
    </source>
</reference>
<dbReference type="InParanoid" id="A0A2H3CUM5"/>
<proteinExistence type="predicted"/>
<feature type="transmembrane region" description="Helical" evidence="1">
    <location>
        <begin position="98"/>
        <end position="120"/>
    </location>
</feature>
<dbReference type="InterPro" id="IPR045339">
    <property type="entry name" value="DUF6534"/>
</dbReference>
<dbReference type="PANTHER" id="PTHR40465">
    <property type="entry name" value="CHROMOSOME 1, WHOLE GENOME SHOTGUN SEQUENCE"/>
    <property type="match status" value="1"/>
</dbReference>
<dbReference type="Pfam" id="PF20152">
    <property type="entry name" value="DUF6534"/>
    <property type="match status" value="1"/>
</dbReference>
<feature type="transmembrane region" description="Helical" evidence="1">
    <location>
        <begin position="175"/>
        <end position="196"/>
    </location>
</feature>
<keyword evidence="1" id="KW-1133">Transmembrane helix</keyword>
<gene>
    <name evidence="3" type="ORF">ARMGADRAFT_975954</name>
</gene>
<dbReference type="OMA" id="ACPNNNY"/>
<keyword evidence="1" id="KW-0472">Membrane</keyword>
<evidence type="ECO:0000256" key="1">
    <source>
        <dbReference type="SAM" id="Phobius"/>
    </source>
</evidence>
<feature type="transmembrane region" description="Helical" evidence="1">
    <location>
        <begin position="26"/>
        <end position="48"/>
    </location>
</feature>
<dbReference type="OrthoDB" id="2916185at2759"/>
<accession>A0A2H3CUM5</accession>
<keyword evidence="4" id="KW-1185">Reference proteome</keyword>
<feature type="transmembrane region" description="Helical" evidence="1">
    <location>
        <begin position="60"/>
        <end position="78"/>
    </location>
</feature>
<name>A0A2H3CUM5_ARMGA</name>
<feature type="domain" description="DUF6534" evidence="2">
    <location>
        <begin position="181"/>
        <end position="267"/>
    </location>
</feature>
<sequence length="346" mass="37998">MHSFNSTLAEEAGVAPSDLYKFTGPLLIGCFLSLILYGILCDQVYIYYISFPKDNLASKTVVYLLWLTETVETVISIHDTFDTFCYGFGNLPGLNDVHLTWLTLPILSGFVGCIAQLFYAWRMYKFSKKARWLCIAILVIAFAQFVAAICCGIQVRNSGHYSNLQKNSKVRVTATIWLGASALCDTAIALGMTYLLCRTQTSLKSTRILLSRLIRLTIETGTATAAIAAIDMALFLACPNNNYHTVPANCLVKMYSNTVLAVCNSRMTGRIRGGRESTTLHSFDSFDMSIGGLNIELRDTKTNTNADSSLRPEFSQRSDGEEKAIGLDDNFLNAGSTADVLGAKPT</sequence>
<evidence type="ECO:0000313" key="4">
    <source>
        <dbReference type="Proteomes" id="UP000217790"/>
    </source>
</evidence>
<evidence type="ECO:0000313" key="3">
    <source>
        <dbReference type="EMBL" id="PBK82128.1"/>
    </source>
</evidence>
<dbReference type="EMBL" id="KZ293721">
    <property type="protein sequence ID" value="PBK82128.1"/>
    <property type="molecule type" value="Genomic_DNA"/>
</dbReference>
<dbReference type="AlphaFoldDB" id="A0A2H3CUM5"/>
<dbReference type="Proteomes" id="UP000217790">
    <property type="component" value="Unassembled WGS sequence"/>
</dbReference>
<organism evidence="3 4">
    <name type="scientific">Armillaria gallica</name>
    <name type="common">Bulbous honey fungus</name>
    <name type="synonym">Armillaria bulbosa</name>
    <dbReference type="NCBI Taxonomy" id="47427"/>
    <lineage>
        <taxon>Eukaryota</taxon>
        <taxon>Fungi</taxon>
        <taxon>Dikarya</taxon>
        <taxon>Basidiomycota</taxon>
        <taxon>Agaricomycotina</taxon>
        <taxon>Agaricomycetes</taxon>
        <taxon>Agaricomycetidae</taxon>
        <taxon>Agaricales</taxon>
        <taxon>Marasmiineae</taxon>
        <taxon>Physalacriaceae</taxon>
        <taxon>Armillaria</taxon>
    </lineage>
</organism>
<protein>
    <recommendedName>
        <fullName evidence="2">DUF6534 domain-containing protein</fullName>
    </recommendedName>
</protein>